<evidence type="ECO:0008006" key="3">
    <source>
        <dbReference type="Google" id="ProtNLM"/>
    </source>
</evidence>
<keyword evidence="2" id="KW-1185">Reference proteome</keyword>
<dbReference type="AlphaFoldDB" id="A0ABC8ULM2"/>
<reference evidence="1 2" key="1">
    <citation type="submission" date="2024-02" db="EMBL/GenBank/DDBJ databases">
        <authorList>
            <person name="Vignale AGUSTIN F."/>
            <person name="Sosa J E."/>
            <person name="Modenutti C."/>
        </authorList>
    </citation>
    <scope>NUCLEOTIDE SEQUENCE [LARGE SCALE GENOMIC DNA]</scope>
</reference>
<organism evidence="1 2">
    <name type="scientific">Ilex paraguariensis</name>
    <name type="common">yerba mate</name>
    <dbReference type="NCBI Taxonomy" id="185542"/>
    <lineage>
        <taxon>Eukaryota</taxon>
        <taxon>Viridiplantae</taxon>
        <taxon>Streptophyta</taxon>
        <taxon>Embryophyta</taxon>
        <taxon>Tracheophyta</taxon>
        <taxon>Spermatophyta</taxon>
        <taxon>Magnoliopsida</taxon>
        <taxon>eudicotyledons</taxon>
        <taxon>Gunneridae</taxon>
        <taxon>Pentapetalae</taxon>
        <taxon>asterids</taxon>
        <taxon>campanulids</taxon>
        <taxon>Aquifoliales</taxon>
        <taxon>Aquifoliaceae</taxon>
        <taxon>Ilex</taxon>
    </lineage>
</organism>
<dbReference type="Proteomes" id="UP001642360">
    <property type="component" value="Unassembled WGS sequence"/>
</dbReference>
<gene>
    <name evidence="1" type="ORF">ILEXP_LOCUS52063</name>
</gene>
<protein>
    <recommendedName>
        <fullName evidence="3">BED-type domain-containing protein</fullName>
    </recommendedName>
</protein>
<dbReference type="EMBL" id="CAUOFW020008181">
    <property type="protein sequence ID" value="CAK9181955.1"/>
    <property type="molecule type" value="Genomic_DNA"/>
</dbReference>
<comment type="caution">
    <text evidence="1">The sequence shown here is derived from an EMBL/GenBank/DDBJ whole genome shotgun (WGS) entry which is preliminary data.</text>
</comment>
<name>A0ABC8ULM2_9AQUA</name>
<accession>A0ABC8ULM2</accession>
<sequence>MSVDQLKFAAPPPLPQKATTSLYFPAMELVPKSSPSPSTPSNSLDLSKPPPSFPLSSRFLSLILSVQTPVNLSWRPADQTRTLGISMLICNRIRKMEDTSCTQPTVDVNIELENTLNAAPDTESGDNKNDEKRQCTSTSEVWGYFRKYVNQDNVTKAQCNKCKIEYNAASKYGTGNL</sequence>
<proteinExistence type="predicted"/>
<evidence type="ECO:0000313" key="1">
    <source>
        <dbReference type="EMBL" id="CAK9181955.1"/>
    </source>
</evidence>
<evidence type="ECO:0000313" key="2">
    <source>
        <dbReference type="Proteomes" id="UP001642360"/>
    </source>
</evidence>